<evidence type="ECO:0000259" key="3">
    <source>
        <dbReference type="Pfam" id="PF01232"/>
    </source>
</evidence>
<gene>
    <name evidence="5" type="ORF">GCM10023198_06830</name>
</gene>
<dbReference type="Pfam" id="PF01232">
    <property type="entry name" value="Mannitol_dh"/>
    <property type="match status" value="1"/>
</dbReference>
<dbReference type="InterPro" id="IPR013118">
    <property type="entry name" value="Mannitol_DH_C"/>
</dbReference>
<proteinExistence type="predicted"/>
<dbReference type="InterPro" id="IPR000669">
    <property type="entry name" value="Mannitol_DH"/>
</dbReference>
<sequence length="458" mass="48357">MTALDAAPVPLRRTRPAPPVRHVHVGLGNFFRAHQAWYTHRAPDAAQWGIAAFTGRSPHLADALHEQDGLFTLDTRGADGDHLEVITSVAATHPARDHAAWLRYLADPQVVLVTLTVTEAGYSRGPDGGLAGTDQVAADLVALLADPSALVSTVPFRLVAGLAARRAAGAGPLTVVPCDNLPDNGAATARVVREAARLVDPALADWIDDNVSYVTTMVDRITPEPTADDVASVAALTGVSDSSPVVTEPFSEWVLSGTFSAGRPRWEAAGATFTDDVRPFEARKLGLLNGAHSLLAYGGLLRGHTTVADAIGDPGCLAWVEQWWDEASTHLTLPADDIVAYRTALLARFGNPTMRHRLDQIAADGSQKLPVRILPTIRAERAAGRLPQGGSRVLAAWIAHLRAGTSVTDVQAPELVGLAAGSLDEAVPRLLNELDPRLAQDGGLVAAVRREAGQLDGT</sequence>
<dbReference type="PRINTS" id="PR00084">
    <property type="entry name" value="MTLDHDRGNASE"/>
</dbReference>
<accession>A0ABP8WIY1</accession>
<keyword evidence="6" id="KW-1185">Reference proteome</keyword>
<evidence type="ECO:0000256" key="2">
    <source>
        <dbReference type="ARBA" id="ARBA00048615"/>
    </source>
</evidence>
<keyword evidence="1" id="KW-0560">Oxidoreductase</keyword>
<dbReference type="SUPFAM" id="SSF51735">
    <property type="entry name" value="NAD(P)-binding Rossmann-fold domains"/>
    <property type="match status" value="1"/>
</dbReference>
<dbReference type="InterPro" id="IPR013328">
    <property type="entry name" value="6PGD_dom2"/>
</dbReference>
<dbReference type="InterPro" id="IPR036291">
    <property type="entry name" value="NAD(P)-bd_dom_sf"/>
</dbReference>
<dbReference type="SUPFAM" id="SSF48179">
    <property type="entry name" value="6-phosphogluconate dehydrogenase C-terminal domain-like"/>
    <property type="match status" value="1"/>
</dbReference>
<name>A0ABP8WIY1_9MICO</name>
<evidence type="ECO:0000313" key="6">
    <source>
        <dbReference type="Proteomes" id="UP001500843"/>
    </source>
</evidence>
<dbReference type="InterPro" id="IPR013131">
    <property type="entry name" value="Mannitol_DH_N"/>
</dbReference>
<dbReference type="PANTHER" id="PTHR43362:SF1">
    <property type="entry name" value="MANNITOL DEHYDROGENASE 2-RELATED"/>
    <property type="match status" value="1"/>
</dbReference>
<reference evidence="6" key="1">
    <citation type="journal article" date="2019" name="Int. J. Syst. Evol. Microbiol.">
        <title>The Global Catalogue of Microorganisms (GCM) 10K type strain sequencing project: providing services to taxonomists for standard genome sequencing and annotation.</title>
        <authorList>
            <consortium name="The Broad Institute Genomics Platform"/>
            <consortium name="The Broad Institute Genome Sequencing Center for Infectious Disease"/>
            <person name="Wu L."/>
            <person name="Ma J."/>
        </authorList>
    </citation>
    <scope>NUCLEOTIDE SEQUENCE [LARGE SCALE GENOMIC DNA]</scope>
    <source>
        <strain evidence="6">JCM 17975</strain>
    </source>
</reference>
<dbReference type="EMBL" id="BAABHM010000004">
    <property type="protein sequence ID" value="GAA4690664.1"/>
    <property type="molecule type" value="Genomic_DNA"/>
</dbReference>
<comment type="caution">
    <text evidence="5">The sequence shown here is derived from an EMBL/GenBank/DDBJ whole genome shotgun (WGS) entry which is preliminary data.</text>
</comment>
<feature type="domain" description="Mannitol dehydrogenase N-terminal" evidence="3">
    <location>
        <begin position="22"/>
        <end position="267"/>
    </location>
</feature>
<dbReference type="InterPro" id="IPR050988">
    <property type="entry name" value="Mannitol_DH/Oxidoreductase"/>
</dbReference>
<comment type="catalytic activity">
    <reaction evidence="2">
        <text>D-mannitol 1-phosphate + NAD(+) = beta-D-fructose 6-phosphate + NADH + H(+)</text>
        <dbReference type="Rhea" id="RHEA:19661"/>
        <dbReference type="ChEBI" id="CHEBI:15378"/>
        <dbReference type="ChEBI" id="CHEBI:57540"/>
        <dbReference type="ChEBI" id="CHEBI:57634"/>
        <dbReference type="ChEBI" id="CHEBI:57945"/>
        <dbReference type="ChEBI" id="CHEBI:61381"/>
        <dbReference type="EC" id="1.1.1.17"/>
    </reaction>
</comment>
<dbReference type="RefSeq" id="WP_253871238.1">
    <property type="nucleotide sequence ID" value="NZ_BAABHM010000004.1"/>
</dbReference>
<evidence type="ECO:0000259" key="4">
    <source>
        <dbReference type="Pfam" id="PF08125"/>
    </source>
</evidence>
<dbReference type="Gene3D" id="3.40.50.720">
    <property type="entry name" value="NAD(P)-binding Rossmann-like Domain"/>
    <property type="match status" value="1"/>
</dbReference>
<feature type="domain" description="Mannitol dehydrogenase C-terminal" evidence="4">
    <location>
        <begin position="276"/>
        <end position="403"/>
    </location>
</feature>
<organism evidence="5 6">
    <name type="scientific">Promicromonospora umidemergens</name>
    <dbReference type="NCBI Taxonomy" id="629679"/>
    <lineage>
        <taxon>Bacteria</taxon>
        <taxon>Bacillati</taxon>
        <taxon>Actinomycetota</taxon>
        <taxon>Actinomycetes</taxon>
        <taxon>Micrococcales</taxon>
        <taxon>Promicromonosporaceae</taxon>
        <taxon>Promicromonospora</taxon>
    </lineage>
</organism>
<dbReference type="PANTHER" id="PTHR43362">
    <property type="entry name" value="MANNITOL DEHYDROGENASE DSF1-RELATED"/>
    <property type="match status" value="1"/>
</dbReference>
<dbReference type="InterPro" id="IPR008927">
    <property type="entry name" value="6-PGluconate_DH-like_C_sf"/>
</dbReference>
<protein>
    <submittedName>
        <fullName evidence="5">Mannitol dehydrogenase family protein</fullName>
    </submittedName>
</protein>
<dbReference type="Pfam" id="PF08125">
    <property type="entry name" value="Mannitol_dh_C"/>
    <property type="match status" value="1"/>
</dbReference>
<evidence type="ECO:0000313" key="5">
    <source>
        <dbReference type="EMBL" id="GAA4690664.1"/>
    </source>
</evidence>
<dbReference type="Proteomes" id="UP001500843">
    <property type="component" value="Unassembled WGS sequence"/>
</dbReference>
<dbReference type="Gene3D" id="1.10.1040.10">
    <property type="entry name" value="N-(1-d-carboxylethyl)-l-norvaline Dehydrogenase, domain 2"/>
    <property type="match status" value="1"/>
</dbReference>
<evidence type="ECO:0000256" key="1">
    <source>
        <dbReference type="ARBA" id="ARBA00023002"/>
    </source>
</evidence>